<reference evidence="2" key="1">
    <citation type="journal article" date="2024" name="Front. Bioeng. Biotechnol.">
        <title>Genome-scale model development and genomic sequencing of the oleaginous clade Lipomyces.</title>
        <authorList>
            <person name="Czajka J.J."/>
            <person name="Han Y."/>
            <person name="Kim J."/>
            <person name="Mondo S.J."/>
            <person name="Hofstad B.A."/>
            <person name="Robles A."/>
            <person name="Haridas S."/>
            <person name="Riley R."/>
            <person name="LaButti K."/>
            <person name="Pangilinan J."/>
            <person name="Andreopoulos W."/>
            <person name="Lipzen A."/>
            <person name="Yan J."/>
            <person name="Wang M."/>
            <person name="Ng V."/>
            <person name="Grigoriev I.V."/>
            <person name="Spatafora J.W."/>
            <person name="Magnuson J.K."/>
            <person name="Baker S.E."/>
            <person name="Pomraning K.R."/>
        </authorList>
    </citation>
    <scope>NUCLEOTIDE SEQUENCE [LARGE SCALE GENOMIC DNA]</scope>
    <source>
        <strain evidence="2">CBS 10300</strain>
    </source>
</reference>
<accession>A0ACC3TUF1</accession>
<dbReference type="Proteomes" id="UP001489719">
    <property type="component" value="Unassembled WGS sequence"/>
</dbReference>
<evidence type="ECO:0000313" key="1">
    <source>
        <dbReference type="EMBL" id="KAK9324551.1"/>
    </source>
</evidence>
<organism evidence="1 2">
    <name type="scientific">Lipomyces orientalis</name>
    <dbReference type="NCBI Taxonomy" id="1233043"/>
    <lineage>
        <taxon>Eukaryota</taxon>
        <taxon>Fungi</taxon>
        <taxon>Dikarya</taxon>
        <taxon>Ascomycota</taxon>
        <taxon>Saccharomycotina</taxon>
        <taxon>Lipomycetes</taxon>
        <taxon>Lipomycetales</taxon>
        <taxon>Lipomycetaceae</taxon>
        <taxon>Lipomyces</taxon>
    </lineage>
</organism>
<keyword evidence="2" id="KW-1185">Reference proteome</keyword>
<sequence>MTEARRKSAAAISDAICASCPSATPARRASISTIGTAVEEALFDMNNGRMNRPVLRDKLLNLKHNPALARRLADGDLTPAAFAAMTNDDMASAERRSEINELRRENLMHHVTADGRLPVAQGGTRRESFPGDISALEAMLARDGERVREDDDGIEYEDH</sequence>
<name>A0ACC3TUF1_9ASCO</name>
<protein>
    <submittedName>
        <fullName evidence="1">Uncharacterized protein</fullName>
    </submittedName>
</protein>
<proteinExistence type="predicted"/>
<gene>
    <name evidence="1" type="ORF">V1517DRAFT_316780</name>
</gene>
<dbReference type="EMBL" id="MU970048">
    <property type="protein sequence ID" value="KAK9324551.1"/>
    <property type="molecule type" value="Genomic_DNA"/>
</dbReference>
<comment type="caution">
    <text evidence="1">The sequence shown here is derived from an EMBL/GenBank/DDBJ whole genome shotgun (WGS) entry which is preliminary data.</text>
</comment>
<evidence type="ECO:0000313" key="2">
    <source>
        <dbReference type="Proteomes" id="UP001489719"/>
    </source>
</evidence>